<dbReference type="RefSeq" id="WP_345824351.1">
    <property type="nucleotide sequence ID" value="NZ_JBDIML010000002.1"/>
</dbReference>
<dbReference type="PANTHER" id="PTHR42059:SF1">
    <property type="entry name" value="TNT DOMAIN-CONTAINING PROTEIN"/>
    <property type="match status" value="1"/>
</dbReference>
<feature type="domain" description="TNT" evidence="1">
    <location>
        <begin position="202"/>
        <end position="293"/>
    </location>
</feature>
<evidence type="ECO:0000313" key="2">
    <source>
        <dbReference type="EMBL" id="MEN2766885.1"/>
    </source>
</evidence>
<organism evidence="2 3">
    <name type="scientific">Ornithinibacillus xuwenensis</name>
    <dbReference type="NCBI Taxonomy" id="3144668"/>
    <lineage>
        <taxon>Bacteria</taxon>
        <taxon>Bacillati</taxon>
        <taxon>Bacillota</taxon>
        <taxon>Bacilli</taxon>
        <taxon>Bacillales</taxon>
        <taxon>Bacillaceae</taxon>
        <taxon>Ornithinibacillus</taxon>
    </lineage>
</organism>
<proteinExistence type="predicted"/>
<accession>A0ABU9XFT2</accession>
<sequence>MADRTASLGQMGLKAGVKTSIQQEMKHVGDMVVAAGKQTEARLRNAGGAIKDASRVVKGRLANGAVAAGKAVDSVITSAKNIPTTRKVMAIDDIGNVHIPAENTHYFANKISDMMGVSDDVVGVGVKGTGNIGKEASEAGKNVENVKIPENMKKWDYPPSDELFKKYENVYKNPKYYDQKTGQIQWPPNHGFVSGTQNVEILQPGTRLDRYGKPKGSFLSPESDSFPSRALALHSEQAPYYVYEVIDDFEVTSGKIAPWFDQPGGGTQIIKYKSNGRPYSIEELIELEVIKQIYP</sequence>
<protein>
    <submittedName>
        <fullName evidence="2">TNT domain-containing protein</fullName>
    </submittedName>
</protein>
<keyword evidence="3" id="KW-1185">Reference proteome</keyword>
<dbReference type="Pfam" id="PF14021">
    <property type="entry name" value="TNT"/>
    <property type="match status" value="1"/>
</dbReference>
<dbReference type="InterPro" id="IPR053024">
    <property type="entry name" value="Fungal_surface_NADase"/>
</dbReference>
<dbReference type="InterPro" id="IPR025331">
    <property type="entry name" value="TNT"/>
</dbReference>
<dbReference type="EMBL" id="JBDIML010000002">
    <property type="protein sequence ID" value="MEN2766885.1"/>
    <property type="molecule type" value="Genomic_DNA"/>
</dbReference>
<evidence type="ECO:0000313" key="3">
    <source>
        <dbReference type="Proteomes" id="UP001444625"/>
    </source>
</evidence>
<gene>
    <name evidence="2" type="ORF">ABC228_06790</name>
</gene>
<comment type="caution">
    <text evidence="2">The sequence shown here is derived from an EMBL/GenBank/DDBJ whole genome shotgun (WGS) entry which is preliminary data.</text>
</comment>
<name>A0ABU9XFT2_9BACI</name>
<reference evidence="2 3" key="1">
    <citation type="submission" date="2024-05" db="EMBL/GenBank/DDBJ databases">
        <authorList>
            <person name="Haq I."/>
            <person name="Ullah Z."/>
            <person name="Ahmad R."/>
            <person name="Li M."/>
            <person name="Tong Y."/>
        </authorList>
    </citation>
    <scope>NUCLEOTIDE SEQUENCE [LARGE SCALE GENOMIC DNA]</scope>
    <source>
        <strain evidence="2 3">16A2E</strain>
    </source>
</reference>
<dbReference type="Proteomes" id="UP001444625">
    <property type="component" value="Unassembled WGS sequence"/>
</dbReference>
<dbReference type="PANTHER" id="PTHR42059">
    <property type="entry name" value="TNT DOMAIN-CONTAINING PROTEIN"/>
    <property type="match status" value="1"/>
</dbReference>
<evidence type="ECO:0000259" key="1">
    <source>
        <dbReference type="Pfam" id="PF14021"/>
    </source>
</evidence>